<evidence type="ECO:0000313" key="1">
    <source>
        <dbReference type="EMBL" id="MDX6180646.1"/>
    </source>
</evidence>
<dbReference type="AlphaFoldDB" id="A0AAJ2SD01"/>
<gene>
    <name evidence="1" type="ORF">SGQ18_00670</name>
    <name evidence="2" type="ORF">SGQ44_00670</name>
</gene>
<comment type="caution">
    <text evidence="2">The sequence shown here is derived from an EMBL/GenBank/DDBJ whole genome shotgun (WGS) entry which is preliminary data.</text>
</comment>
<dbReference type="Proteomes" id="UP001278738">
    <property type="component" value="Unassembled WGS sequence"/>
</dbReference>
<reference evidence="2 4" key="1">
    <citation type="submission" date="2023-11" db="EMBL/GenBank/DDBJ databases">
        <title>Unpublished Manusciprt.</title>
        <authorList>
            <person name="Saticioglu I.B."/>
            <person name="Ay H."/>
            <person name="Ajmi N."/>
            <person name="Altun S."/>
            <person name="Duman M."/>
        </authorList>
    </citation>
    <scope>NUCLEOTIDE SEQUENCE</scope>
    <source>
        <strain evidence="1 4">Fl-33</strain>
        <strain evidence="2">Fl-77</strain>
    </source>
</reference>
<dbReference type="RefSeq" id="WP_229975367.1">
    <property type="nucleotide sequence ID" value="NZ_CP087133.1"/>
</dbReference>
<keyword evidence="4" id="KW-1185">Reference proteome</keyword>
<proteinExistence type="predicted"/>
<sequence>MNNLMSTKVIVIHDDISEISPIMVMLKVKHGEENVLLFTHSQDGLDYVLKNLGCKMIVLLDKNFKEAKDISGIRVFEKIREKTSLVYIILITVSKITELDDDELKMLINKDLFKFESFTSDYTTILNLVDEAILSLSLRIDCVIEEWIMKHPDDARNKPLIKNKEGVSFTMNEVMQSIREESEVGIEFERSLLKLAIEIFSRQPLRDND</sequence>
<evidence type="ECO:0000313" key="4">
    <source>
        <dbReference type="Proteomes" id="UP001278738"/>
    </source>
</evidence>
<dbReference type="Proteomes" id="UP001270053">
    <property type="component" value="Unassembled WGS sequence"/>
</dbReference>
<evidence type="ECO:0000313" key="3">
    <source>
        <dbReference type="Proteomes" id="UP001270053"/>
    </source>
</evidence>
<accession>A0AAJ2SD01</accession>
<name>A0AAJ2SD01_9FLAO</name>
<evidence type="ECO:0000313" key="2">
    <source>
        <dbReference type="EMBL" id="MDX6184246.1"/>
    </source>
</evidence>
<protein>
    <submittedName>
        <fullName evidence="2">Uncharacterized protein</fullName>
    </submittedName>
</protein>
<dbReference type="EMBL" id="JAWXVH010000001">
    <property type="protein sequence ID" value="MDX6184246.1"/>
    <property type="molecule type" value="Genomic_DNA"/>
</dbReference>
<dbReference type="EMBL" id="JAWXVG010000001">
    <property type="protein sequence ID" value="MDX6180646.1"/>
    <property type="molecule type" value="Genomic_DNA"/>
</dbReference>
<organism evidence="2 3">
    <name type="scientific">Flavobacterium flavipigmentatum</name>
    <dbReference type="NCBI Taxonomy" id="2893884"/>
    <lineage>
        <taxon>Bacteria</taxon>
        <taxon>Pseudomonadati</taxon>
        <taxon>Bacteroidota</taxon>
        <taxon>Flavobacteriia</taxon>
        <taxon>Flavobacteriales</taxon>
        <taxon>Flavobacteriaceae</taxon>
        <taxon>Flavobacterium</taxon>
    </lineage>
</organism>